<dbReference type="SUPFAM" id="SSF54427">
    <property type="entry name" value="NTF2-like"/>
    <property type="match status" value="1"/>
</dbReference>
<dbReference type="Proteomes" id="UP001149140">
    <property type="component" value="Unassembled WGS sequence"/>
</dbReference>
<protein>
    <recommendedName>
        <fullName evidence="3">DUF4440 domain-containing protein</fullName>
    </recommendedName>
</protein>
<dbReference type="AlphaFoldDB" id="A0A9X3MV52"/>
<organism evidence="1 2">
    <name type="scientific">Solirubrobacter ginsenosidimutans</name>
    <dbReference type="NCBI Taxonomy" id="490573"/>
    <lineage>
        <taxon>Bacteria</taxon>
        <taxon>Bacillati</taxon>
        <taxon>Actinomycetota</taxon>
        <taxon>Thermoleophilia</taxon>
        <taxon>Solirubrobacterales</taxon>
        <taxon>Solirubrobacteraceae</taxon>
        <taxon>Solirubrobacter</taxon>
    </lineage>
</organism>
<evidence type="ECO:0008006" key="3">
    <source>
        <dbReference type="Google" id="ProtNLM"/>
    </source>
</evidence>
<comment type="caution">
    <text evidence="1">The sequence shown here is derived from an EMBL/GenBank/DDBJ whole genome shotgun (WGS) entry which is preliminary data.</text>
</comment>
<reference evidence="1" key="1">
    <citation type="submission" date="2022-10" db="EMBL/GenBank/DDBJ databases">
        <title>The WGS of Solirubrobacter ginsenosidimutans DSM 21036.</title>
        <authorList>
            <person name="Jiang Z."/>
        </authorList>
    </citation>
    <scope>NUCLEOTIDE SEQUENCE</scope>
    <source>
        <strain evidence="1">DSM 21036</strain>
    </source>
</reference>
<keyword evidence="2" id="KW-1185">Reference proteome</keyword>
<proteinExistence type="predicted"/>
<dbReference type="RefSeq" id="WP_270041090.1">
    <property type="nucleotide sequence ID" value="NZ_JAPDOD010000014.1"/>
</dbReference>
<accession>A0A9X3MV52</accession>
<dbReference type="EMBL" id="JAPDOD010000014">
    <property type="protein sequence ID" value="MDA0161868.1"/>
    <property type="molecule type" value="Genomic_DNA"/>
</dbReference>
<sequence length="134" mass="14434">MDTEAELARLSRAFFAAVSFEAGGKPGYDAIRDLFISGGLLIRNTGDAPEVTTVDEFIAPRAELVASGALTEFYEGELEAVNQTFGTVAHRWCSYEKRGVQNGTAFAATGAISTQFVLTPGGWRMSSMAWDDAR</sequence>
<gene>
    <name evidence="1" type="ORF">OM076_16460</name>
</gene>
<evidence type="ECO:0000313" key="1">
    <source>
        <dbReference type="EMBL" id="MDA0161868.1"/>
    </source>
</evidence>
<name>A0A9X3MV52_9ACTN</name>
<dbReference type="InterPro" id="IPR032710">
    <property type="entry name" value="NTF2-like_dom_sf"/>
</dbReference>
<evidence type="ECO:0000313" key="2">
    <source>
        <dbReference type="Proteomes" id="UP001149140"/>
    </source>
</evidence>